<evidence type="ECO:0008006" key="2">
    <source>
        <dbReference type="Google" id="ProtNLM"/>
    </source>
</evidence>
<reference evidence="1" key="1">
    <citation type="submission" date="2016-03" db="EMBL/GenBank/DDBJ databases">
        <title>Microsymbionts genomes from the relict species Vavilovia formosa.</title>
        <authorList>
            <person name="Chirak E."/>
            <person name="Kimeklis A."/>
            <person name="Kopat V."/>
            <person name="Andronov E."/>
        </authorList>
    </citation>
    <scope>NUCLEOTIDE SEQUENCE [LARGE SCALE GENOMIC DNA]</scope>
    <source>
        <strain evidence="1">Vaf12</strain>
    </source>
</reference>
<gene>
    <name evidence="1" type="ORF">A4A59_14130</name>
</gene>
<dbReference type="SUPFAM" id="SSF74653">
    <property type="entry name" value="TolA/TonB C-terminal domain"/>
    <property type="match status" value="1"/>
</dbReference>
<name>A0A154IMG5_RHILE</name>
<evidence type="ECO:0000313" key="1">
    <source>
        <dbReference type="EMBL" id="KZB01140.1"/>
    </source>
</evidence>
<protein>
    <recommendedName>
        <fullName evidence="2">Cell envelope integrity protein TolA</fullName>
    </recommendedName>
</protein>
<dbReference type="RefSeq" id="WP_062941468.1">
    <property type="nucleotide sequence ID" value="NZ_CP171844.1"/>
</dbReference>
<proteinExistence type="predicted"/>
<accession>A0A154IMG5</accession>
<organism evidence="1">
    <name type="scientific">Rhizobium leguminosarum</name>
    <dbReference type="NCBI Taxonomy" id="384"/>
    <lineage>
        <taxon>Bacteria</taxon>
        <taxon>Pseudomonadati</taxon>
        <taxon>Pseudomonadota</taxon>
        <taxon>Alphaproteobacteria</taxon>
        <taxon>Hyphomicrobiales</taxon>
        <taxon>Rhizobiaceae</taxon>
        <taxon>Rhizobium/Agrobacterium group</taxon>
        <taxon>Rhizobium</taxon>
    </lineage>
</organism>
<sequence>MLSSLSHFAKSIGALTMLMAAFSLPPDGHAEAMSREKTDSKAEILSMPVIDAMRNAIANRFVLPADLKDAASVHLRFRVRLDRDGRIIGTPDAEVSGGSERTRKIIADAALRAIVRAAPYAMLPKDKYDAWKEVVLYFDASQLNL</sequence>
<comment type="caution">
    <text evidence="1">The sequence shown here is derived from an EMBL/GenBank/DDBJ whole genome shotgun (WGS) entry which is preliminary data.</text>
</comment>
<dbReference type="EMBL" id="LVYU01000081">
    <property type="protein sequence ID" value="KZB01140.1"/>
    <property type="molecule type" value="Genomic_DNA"/>
</dbReference>
<dbReference type="Gene3D" id="3.30.1150.10">
    <property type="match status" value="1"/>
</dbReference>
<dbReference type="AlphaFoldDB" id="A0A154IMG5"/>